<evidence type="ECO:0000256" key="2">
    <source>
        <dbReference type="ARBA" id="ARBA00022448"/>
    </source>
</evidence>
<dbReference type="GO" id="GO:0015697">
    <property type="term" value="P:quaternary ammonium group transport"/>
    <property type="evidence" value="ECO:0007669"/>
    <property type="project" value="UniProtKB-ARBA"/>
</dbReference>
<protein>
    <submittedName>
        <fullName evidence="6">Iron(III) transport system ATP-binding protein</fullName>
    </submittedName>
</protein>
<reference evidence="7" key="1">
    <citation type="submission" date="2017-04" db="EMBL/GenBank/DDBJ databases">
        <authorList>
            <person name="Varghese N."/>
            <person name="Submissions S."/>
        </authorList>
    </citation>
    <scope>NUCLEOTIDE SEQUENCE [LARGE SCALE GENOMIC DNA]</scope>
    <source>
        <strain evidence="7">B5P</strain>
    </source>
</reference>
<dbReference type="InterPro" id="IPR003439">
    <property type="entry name" value="ABC_transporter-like_ATP-bd"/>
</dbReference>
<dbReference type="PROSITE" id="PS50893">
    <property type="entry name" value="ABC_TRANSPORTER_2"/>
    <property type="match status" value="1"/>
</dbReference>
<proteinExistence type="inferred from homology"/>
<dbReference type="Gene3D" id="2.40.50.100">
    <property type="match status" value="1"/>
</dbReference>
<dbReference type="InterPro" id="IPR003593">
    <property type="entry name" value="AAA+_ATPase"/>
</dbReference>
<dbReference type="PANTHER" id="PTHR42781">
    <property type="entry name" value="SPERMIDINE/PUTRESCINE IMPORT ATP-BINDING PROTEIN POTA"/>
    <property type="match status" value="1"/>
</dbReference>
<dbReference type="OrthoDB" id="9802264at2"/>
<dbReference type="GO" id="GO:0005524">
    <property type="term" value="F:ATP binding"/>
    <property type="evidence" value="ECO:0007669"/>
    <property type="project" value="UniProtKB-KW"/>
</dbReference>
<dbReference type="SUPFAM" id="SSF50331">
    <property type="entry name" value="MOP-like"/>
    <property type="match status" value="1"/>
</dbReference>
<dbReference type="InterPro" id="IPR017871">
    <property type="entry name" value="ABC_transporter-like_CS"/>
</dbReference>
<evidence type="ECO:0000313" key="7">
    <source>
        <dbReference type="Proteomes" id="UP000193083"/>
    </source>
</evidence>
<dbReference type="InterPro" id="IPR008995">
    <property type="entry name" value="Mo/tungstate-bd_C_term_dom"/>
</dbReference>
<dbReference type="Pfam" id="PF08402">
    <property type="entry name" value="TOBE_2"/>
    <property type="match status" value="1"/>
</dbReference>
<comment type="similarity">
    <text evidence="1">Belongs to the ABC transporter superfamily.</text>
</comment>
<keyword evidence="4 6" id="KW-0067">ATP-binding</keyword>
<feature type="domain" description="ABC transporter" evidence="5">
    <location>
        <begin position="4"/>
        <end position="238"/>
    </location>
</feature>
<dbReference type="GO" id="GO:0016887">
    <property type="term" value="F:ATP hydrolysis activity"/>
    <property type="evidence" value="ECO:0007669"/>
    <property type="project" value="InterPro"/>
</dbReference>
<evidence type="ECO:0000259" key="5">
    <source>
        <dbReference type="PROSITE" id="PS50893"/>
    </source>
</evidence>
<sequence>MTHIALQQVSRRFGAVQAVDGVSLDFPGGSFTALLGPSGCGKSTLLRLIAGFEAPDAGTIRFGDQIVAEAGRQVPPEKRGVGIVFQSYALWPHMDVAGNVAYPLKTRGVERQAVETRVAEVLAIVGLEGYGARKVDELSGGQRQRVALARCLVADTGIILFDEPLANLDMHLRATMVDVFREIHRRTRATIVYVTHDQAEALALADRVAVLDRGRLLQVAHPSQVYRSPADATVAGFVGRGAIVRAEVVEPGEGMVTVDVGRVRFPARGDRPANGPVRVLLRPEGLRPAETGLPAVVTSTIYRGPVHEVRLALGTGEEIALDASHPPAVGERIHVSVSDAWIIPGV</sequence>
<dbReference type="SUPFAM" id="SSF52540">
    <property type="entry name" value="P-loop containing nucleoside triphosphate hydrolases"/>
    <property type="match status" value="1"/>
</dbReference>
<evidence type="ECO:0000256" key="4">
    <source>
        <dbReference type="ARBA" id="ARBA00022840"/>
    </source>
</evidence>
<dbReference type="FunFam" id="3.40.50.300:FF:000425">
    <property type="entry name" value="Probable ABC transporter, ATP-binding subunit"/>
    <property type="match status" value="1"/>
</dbReference>
<dbReference type="InterPro" id="IPR050093">
    <property type="entry name" value="ABC_SmlMolc_Importer"/>
</dbReference>
<keyword evidence="2" id="KW-0813">Transport</keyword>
<organism evidence="6 7">
    <name type="scientific">Mesorhizobium australicum</name>
    <dbReference type="NCBI Taxonomy" id="536018"/>
    <lineage>
        <taxon>Bacteria</taxon>
        <taxon>Pseudomonadati</taxon>
        <taxon>Pseudomonadota</taxon>
        <taxon>Alphaproteobacteria</taxon>
        <taxon>Hyphomicrobiales</taxon>
        <taxon>Phyllobacteriaceae</taxon>
        <taxon>Mesorhizobium</taxon>
    </lineage>
</organism>
<dbReference type="GO" id="GO:0022857">
    <property type="term" value="F:transmembrane transporter activity"/>
    <property type="evidence" value="ECO:0007669"/>
    <property type="project" value="InterPro"/>
</dbReference>
<gene>
    <name evidence="6" type="ORF">SAMN02982922_1857</name>
</gene>
<name>A0A1X7NGV0_9HYPH</name>
<dbReference type="Gene3D" id="3.40.50.300">
    <property type="entry name" value="P-loop containing nucleotide triphosphate hydrolases"/>
    <property type="match status" value="1"/>
</dbReference>
<dbReference type="SMART" id="SM00382">
    <property type="entry name" value="AAA"/>
    <property type="match status" value="1"/>
</dbReference>
<accession>A0A1X7NGV0</accession>
<evidence type="ECO:0000256" key="3">
    <source>
        <dbReference type="ARBA" id="ARBA00022741"/>
    </source>
</evidence>
<dbReference type="Pfam" id="PF00005">
    <property type="entry name" value="ABC_tran"/>
    <property type="match status" value="1"/>
</dbReference>
<keyword evidence="3" id="KW-0547">Nucleotide-binding</keyword>
<dbReference type="InterPro" id="IPR013611">
    <property type="entry name" value="Transp-assoc_OB_typ2"/>
</dbReference>
<dbReference type="AlphaFoldDB" id="A0A1X7NGV0"/>
<keyword evidence="7" id="KW-1185">Reference proteome</keyword>
<dbReference type="RefSeq" id="WP_085463904.1">
    <property type="nucleotide sequence ID" value="NZ_FXBL01000004.1"/>
</dbReference>
<dbReference type="GO" id="GO:0043190">
    <property type="term" value="C:ATP-binding cassette (ABC) transporter complex"/>
    <property type="evidence" value="ECO:0007669"/>
    <property type="project" value="InterPro"/>
</dbReference>
<evidence type="ECO:0000313" key="6">
    <source>
        <dbReference type="EMBL" id="SMH36993.1"/>
    </source>
</evidence>
<dbReference type="InterPro" id="IPR027417">
    <property type="entry name" value="P-loop_NTPase"/>
</dbReference>
<dbReference type="Proteomes" id="UP000193083">
    <property type="component" value="Unassembled WGS sequence"/>
</dbReference>
<dbReference type="PROSITE" id="PS00211">
    <property type="entry name" value="ABC_TRANSPORTER_1"/>
    <property type="match status" value="1"/>
</dbReference>
<evidence type="ECO:0000256" key="1">
    <source>
        <dbReference type="ARBA" id="ARBA00005417"/>
    </source>
</evidence>
<dbReference type="PANTHER" id="PTHR42781:SF4">
    <property type="entry name" value="SPERMIDINE_PUTRESCINE IMPORT ATP-BINDING PROTEIN POTA"/>
    <property type="match status" value="1"/>
</dbReference>
<dbReference type="EMBL" id="FXBL01000004">
    <property type="protein sequence ID" value="SMH36993.1"/>
    <property type="molecule type" value="Genomic_DNA"/>
</dbReference>